<sequence length="191" mass="20904">MSPVDHEGRTVAINDIKAAGIAHVLRVDQGSARYDEAQAKTTRSAHPGAGPLAFPITPSSSLDYDVDPSALPRSRKDIDYLPHRPAGFLTLEDHTLFIHVNTKTQQEIQTISAVRNSAPGGPSVIFRCLLQIWKAGDHEWRTIQYGDAEVIEGESLVLSLCKGGLEPCWVLASSLREKGYKFLSQKTNPTT</sequence>
<dbReference type="AlphaFoldDB" id="A0A9W9DLH4"/>
<proteinExistence type="predicted"/>
<evidence type="ECO:0000313" key="2">
    <source>
        <dbReference type="Proteomes" id="UP001150238"/>
    </source>
</evidence>
<reference evidence="1" key="1">
    <citation type="submission" date="2022-08" db="EMBL/GenBank/DDBJ databases">
        <authorList>
            <consortium name="DOE Joint Genome Institute"/>
            <person name="Min B."/>
            <person name="Riley R."/>
            <person name="Sierra-Patev S."/>
            <person name="Naranjo-Ortiz M."/>
            <person name="Looney B."/>
            <person name="Konkel Z."/>
            <person name="Slot J.C."/>
            <person name="Sakamoto Y."/>
            <person name="Steenwyk J.L."/>
            <person name="Rokas A."/>
            <person name="Carro J."/>
            <person name="Camarero S."/>
            <person name="Ferreira P."/>
            <person name="Molpeceres G."/>
            <person name="Ruiz-Duenas F.J."/>
            <person name="Serrano A."/>
            <person name="Henrissat B."/>
            <person name="Drula E."/>
            <person name="Hughes K.W."/>
            <person name="Mata J.L."/>
            <person name="Ishikawa N.K."/>
            <person name="Vargas-Isla R."/>
            <person name="Ushijima S."/>
            <person name="Smith C.A."/>
            <person name="Ahrendt S."/>
            <person name="Andreopoulos W."/>
            <person name="He G."/>
            <person name="Labutti K."/>
            <person name="Lipzen A."/>
            <person name="Ng V."/>
            <person name="Sandor L."/>
            <person name="Barry K."/>
            <person name="Martinez A.T."/>
            <person name="Xiao Y."/>
            <person name="Gibbons J.G."/>
            <person name="Terashima K."/>
            <person name="Hibbett D.S."/>
            <person name="Grigoriev I.V."/>
        </authorList>
    </citation>
    <scope>NUCLEOTIDE SEQUENCE</scope>
    <source>
        <strain evidence="1">Sp2 HRB7682 ss15</strain>
    </source>
</reference>
<protein>
    <submittedName>
        <fullName evidence="1">Uncharacterized protein</fullName>
    </submittedName>
</protein>
<dbReference type="Proteomes" id="UP001150238">
    <property type="component" value="Unassembled WGS sequence"/>
</dbReference>
<organism evidence="1 2">
    <name type="scientific">Lentinula lateritia</name>
    <dbReference type="NCBI Taxonomy" id="40482"/>
    <lineage>
        <taxon>Eukaryota</taxon>
        <taxon>Fungi</taxon>
        <taxon>Dikarya</taxon>
        <taxon>Basidiomycota</taxon>
        <taxon>Agaricomycotina</taxon>
        <taxon>Agaricomycetes</taxon>
        <taxon>Agaricomycetidae</taxon>
        <taxon>Agaricales</taxon>
        <taxon>Marasmiineae</taxon>
        <taxon>Omphalotaceae</taxon>
        <taxon>Lentinula</taxon>
    </lineage>
</organism>
<evidence type="ECO:0000313" key="1">
    <source>
        <dbReference type="EMBL" id="KAJ4476049.1"/>
    </source>
</evidence>
<dbReference type="EMBL" id="JANVFS010000021">
    <property type="protein sequence ID" value="KAJ4476049.1"/>
    <property type="molecule type" value="Genomic_DNA"/>
</dbReference>
<comment type="caution">
    <text evidence="1">The sequence shown here is derived from an EMBL/GenBank/DDBJ whole genome shotgun (WGS) entry which is preliminary data.</text>
</comment>
<reference evidence="1" key="2">
    <citation type="journal article" date="2023" name="Proc. Natl. Acad. Sci. U.S.A.">
        <title>A global phylogenomic analysis of the shiitake genus Lentinula.</title>
        <authorList>
            <person name="Sierra-Patev S."/>
            <person name="Min B."/>
            <person name="Naranjo-Ortiz M."/>
            <person name="Looney B."/>
            <person name="Konkel Z."/>
            <person name="Slot J.C."/>
            <person name="Sakamoto Y."/>
            <person name="Steenwyk J.L."/>
            <person name="Rokas A."/>
            <person name="Carro J."/>
            <person name="Camarero S."/>
            <person name="Ferreira P."/>
            <person name="Molpeceres G."/>
            <person name="Ruiz-Duenas F.J."/>
            <person name="Serrano A."/>
            <person name="Henrissat B."/>
            <person name="Drula E."/>
            <person name="Hughes K.W."/>
            <person name="Mata J.L."/>
            <person name="Ishikawa N.K."/>
            <person name="Vargas-Isla R."/>
            <person name="Ushijima S."/>
            <person name="Smith C.A."/>
            <person name="Donoghue J."/>
            <person name="Ahrendt S."/>
            <person name="Andreopoulos W."/>
            <person name="He G."/>
            <person name="LaButti K."/>
            <person name="Lipzen A."/>
            <person name="Ng V."/>
            <person name="Riley R."/>
            <person name="Sandor L."/>
            <person name="Barry K."/>
            <person name="Martinez A.T."/>
            <person name="Xiao Y."/>
            <person name="Gibbons J.G."/>
            <person name="Terashima K."/>
            <person name="Grigoriev I.V."/>
            <person name="Hibbett D."/>
        </authorList>
    </citation>
    <scope>NUCLEOTIDE SEQUENCE</scope>
    <source>
        <strain evidence="1">Sp2 HRB7682 ss15</strain>
    </source>
</reference>
<accession>A0A9W9DLH4</accession>
<gene>
    <name evidence="1" type="ORF">C8J55DRAFT_562085</name>
</gene>
<name>A0A9W9DLH4_9AGAR</name>